<dbReference type="Pfam" id="PF13185">
    <property type="entry name" value="GAF_2"/>
    <property type="match status" value="1"/>
</dbReference>
<dbReference type="SMART" id="SM00065">
    <property type="entry name" value="GAF"/>
    <property type="match status" value="1"/>
</dbReference>
<dbReference type="STRING" id="1121387.GCA_000429885_01736"/>
<reference evidence="6 8" key="1">
    <citation type="submission" date="2017-06" db="EMBL/GenBank/DDBJ databases">
        <authorList>
            <consortium name="Pathogen Informatics"/>
        </authorList>
    </citation>
    <scope>NUCLEOTIDE SEQUENCE [LARGE SCALE GENOMIC DNA]</scope>
    <source>
        <strain evidence="6 8">NCTC13039</strain>
    </source>
</reference>
<organism evidence="6 8">
    <name type="scientific">Dermatophilus congolensis</name>
    <dbReference type="NCBI Taxonomy" id="1863"/>
    <lineage>
        <taxon>Bacteria</taxon>
        <taxon>Bacillati</taxon>
        <taxon>Actinomycetota</taxon>
        <taxon>Actinomycetes</taxon>
        <taxon>Micrococcales</taxon>
        <taxon>Dermatophilaceae</taxon>
        <taxon>Dermatophilus</taxon>
    </lineage>
</organism>
<dbReference type="KEGG" id="dco:SAMEA4475696_0639"/>
<dbReference type="InterPro" id="IPR005561">
    <property type="entry name" value="ANTAR"/>
</dbReference>
<gene>
    <name evidence="7" type="ORF">NCTC7915_02419</name>
    <name evidence="6" type="ORF">SAMEA4475696_00639</name>
</gene>
<dbReference type="InterPro" id="IPR003018">
    <property type="entry name" value="GAF"/>
</dbReference>
<dbReference type="PIRSF" id="PIRSF036625">
    <property type="entry name" value="GAF_ANTAR"/>
    <property type="match status" value="1"/>
</dbReference>
<evidence type="ECO:0000256" key="4">
    <source>
        <dbReference type="ARBA" id="ARBA00023163"/>
    </source>
</evidence>
<dbReference type="SMART" id="SM01012">
    <property type="entry name" value="ANTAR"/>
    <property type="match status" value="1"/>
</dbReference>
<evidence type="ECO:0000256" key="1">
    <source>
        <dbReference type="ARBA" id="ARBA00022679"/>
    </source>
</evidence>
<keyword evidence="3" id="KW-0805">Transcription regulation</keyword>
<dbReference type="InterPro" id="IPR012074">
    <property type="entry name" value="GAF_ANTAR"/>
</dbReference>
<dbReference type="SUPFAM" id="SSF55781">
    <property type="entry name" value="GAF domain-like"/>
    <property type="match status" value="1"/>
</dbReference>
<keyword evidence="8" id="KW-1185">Reference proteome</keyword>
<evidence type="ECO:0000313" key="9">
    <source>
        <dbReference type="Proteomes" id="UP000254118"/>
    </source>
</evidence>
<keyword evidence="1" id="KW-0808">Transferase</keyword>
<dbReference type="RefSeq" id="WP_051277643.1">
    <property type="nucleotide sequence ID" value="NZ_JAAFNI010000001.1"/>
</dbReference>
<proteinExistence type="predicted"/>
<dbReference type="EMBL" id="UFYA01000001">
    <property type="protein sequence ID" value="STD15807.1"/>
    <property type="molecule type" value="Genomic_DNA"/>
</dbReference>
<dbReference type="Gene3D" id="3.30.450.40">
    <property type="match status" value="1"/>
</dbReference>
<dbReference type="PROSITE" id="PS50921">
    <property type="entry name" value="ANTAR"/>
    <property type="match status" value="1"/>
</dbReference>
<dbReference type="Pfam" id="PF03861">
    <property type="entry name" value="ANTAR"/>
    <property type="match status" value="1"/>
</dbReference>
<accession>A0A239VAJ5</accession>
<keyword evidence="4" id="KW-0804">Transcription</keyword>
<dbReference type="GO" id="GO:0003723">
    <property type="term" value="F:RNA binding"/>
    <property type="evidence" value="ECO:0007669"/>
    <property type="project" value="InterPro"/>
</dbReference>
<dbReference type="Gene3D" id="1.10.10.10">
    <property type="entry name" value="Winged helix-like DNA-binding domain superfamily/Winged helix DNA-binding domain"/>
    <property type="match status" value="1"/>
</dbReference>
<evidence type="ECO:0000313" key="7">
    <source>
        <dbReference type="EMBL" id="STD15807.1"/>
    </source>
</evidence>
<dbReference type="SUPFAM" id="SSF52172">
    <property type="entry name" value="CheY-like"/>
    <property type="match status" value="1"/>
</dbReference>
<dbReference type="EMBL" id="LT906453">
    <property type="protein sequence ID" value="SNV19150.1"/>
    <property type="molecule type" value="Genomic_DNA"/>
</dbReference>
<sequence>MGTFDFAEFALELSSADGTRGALRTALETIREVVEAERGGAMLVVKRHVEAAEADDELASQADRLQLDLESGPCLEAIGDEAVYLIVDTLTDPRWEPWCRGLAQLGIRSVLSLRLATLNGTLGALNLYHSVPGAFGESHGVVGARLASQASVAIAATKTEEGLREAMAGRHVIGLAQGILMERFGLDEEAAFSVLRRYSQDLNLKLRVVAQELVKSRALPSLDAQGRHRPTEGGRA</sequence>
<dbReference type="InterPro" id="IPR029016">
    <property type="entry name" value="GAF-like_dom_sf"/>
</dbReference>
<protein>
    <submittedName>
        <fullName evidence="6">ANTAR domain</fullName>
    </submittedName>
</protein>
<dbReference type="InterPro" id="IPR011006">
    <property type="entry name" value="CheY-like_superfamily"/>
</dbReference>
<reference evidence="7 9" key="2">
    <citation type="submission" date="2018-06" db="EMBL/GenBank/DDBJ databases">
        <authorList>
            <consortium name="Pathogen Informatics"/>
            <person name="Doyle S."/>
        </authorList>
    </citation>
    <scope>NUCLEOTIDE SEQUENCE [LARGE SCALE GENOMIC DNA]</scope>
    <source>
        <strain evidence="7 9">NCTC7915</strain>
    </source>
</reference>
<feature type="domain" description="ANTAR" evidence="5">
    <location>
        <begin position="153"/>
        <end position="214"/>
    </location>
</feature>
<evidence type="ECO:0000256" key="2">
    <source>
        <dbReference type="ARBA" id="ARBA00022777"/>
    </source>
</evidence>
<evidence type="ECO:0000313" key="8">
    <source>
        <dbReference type="Proteomes" id="UP000242637"/>
    </source>
</evidence>
<evidence type="ECO:0000259" key="5">
    <source>
        <dbReference type="PROSITE" id="PS50921"/>
    </source>
</evidence>
<name>A0A239VAJ5_9MICO</name>
<dbReference type="GeneID" id="63458909"/>
<evidence type="ECO:0000256" key="3">
    <source>
        <dbReference type="ARBA" id="ARBA00023015"/>
    </source>
</evidence>
<keyword evidence="2" id="KW-0418">Kinase</keyword>
<dbReference type="GO" id="GO:0016301">
    <property type="term" value="F:kinase activity"/>
    <property type="evidence" value="ECO:0007669"/>
    <property type="project" value="UniProtKB-KW"/>
</dbReference>
<dbReference type="InterPro" id="IPR036388">
    <property type="entry name" value="WH-like_DNA-bd_sf"/>
</dbReference>
<dbReference type="Proteomes" id="UP000254118">
    <property type="component" value="Unassembled WGS sequence"/>
</dbReference>
<dbReference type="AlphaFoldDB" id="A0A239VAJ5"/>
<dbReference type="Proteomes" id="UP000242637">
    <property type="component" value="Chromosome 1"/>
</dbReference>
<dbReference type="OrthoDB" id="3688893at2"/>
<evidence type="ECO:0000313" key="6">
    <source>
        <dbReference type="EMBL" id="SNV19150.1"/>
    </source>
</evidence>